<protein>
    <submittedName>
        <fullName evidence="2">DUF2759 domain-containing protein</fullName>
    </submittedName>
</protein>
<accession>A0A1B9B8Z8</accession>
<keyword evidence="1" id="KW-0812">Transmembrane</keyword>
<dbReference type="InterPro" id="IPR024490">
    <property type="entry name" value="DUF2759"/>
</dbReference>
<reference evidence="3" key="1">
    <citation type="submission" date="2016-05" db="EMBL/GenBank/DDBJ databases">
        <authorList>
            <person name="Liu B."/>
            <person name="Wang J."/>
            <person name="Zhu Y."/>
            <person name="Liu G."/>
            <person name="Chen Q."/>
            <person name="Chen Z."/>
            <person name="Lan J."/>
            <person name="Che J."/>
            <person name="Ge C."/>
            <person name="Shi H."/>
            <person name="Pan Z."/>
            <person name="Liu X."/>
        </authorList>
    </citation>
    <scope>NUCLEOTIDE SEQUENCE [LARGE SCALE GENOMIC DNA]</scope>
    <source>
        <strain evidence="3">FJAT-27215</strain>
    </source>
</reference>
<keyword evidence="1" id="KW-1133">Transmembrane helix</keyword>
<proteinExistence type="predicted"/>
<keyword evidence="1" id="KW-0472">Membrane</keyword>
<name>A0A1B9B8Z8_9BACI</name>
<dbReference type="EMBL" id="MAYT01000001">
    <property type="protein sequence ID" value="OCA92553.1"/>
    <property type="molecule type" value="Genomic_DNA"/>
</dbReference>
<dbReference type="AlphaFoldDB" id="A0A1B9B8Z8"/>
<feature type="transmembrane region" description="Helical" evidence="1">
    <location>
        <begin position="32"/>
        <end position="50"/>
    </location>
</feature>
<dbReference type="Proteomes" id="UP000092578">
    <property type="component" value="Unassembled WGS sequence"/>
</dbReference>
<gene>
    <name evidence="2" type="ORF">A8F95_02310</name>
</gene>
<organism evidence="2 3">
    <name type="scientific">Pseudobacillus wudalianchiensis</name>
    <dbReference type="NCBI Taxonomy" id="1743143"/>
    <lineage>
        <taxon>Bacteria</taxon>
        <taxon>Bacillati</taxon>
        <taxon>Bacillota</taxon>
        <taxon>Bacilli</taxon>
        <taxon>Bacillales</taxon>
        <taxon>Bacillaceae</taxon>
        <taxon>Pseudobacillus</taxon>
    </lineage>
</organism>
<dbReference type="RefSeq" id="WP_049663170.1">
    <property type="nucleotide sequence ID" value="NZ_MAYT01000001.1"/>
</dbReference>
<dbReference type="Pfam" id="PF10958">
    <property type="entry name" value="DUF2759"/>
    <property type="match status" value="1"/>
</dbReference>
<evidence type="ECO:0000313" key="2">
    <source>
        <dbReference type="EMBL" id="OCA92553.1"/>
    </source>
</evidence>
<evidence type="ECO:0000313" key="3">
    <source>
        <dbReference type="Proteomes" id="UP000092578"/>
    </source>
</evidence>
<sequence length="57" mass="6078">MNGLVIIFALIALLALFSTVNALKNKNILGIIFGLGTLGVFGWFTIMTVIHQGYPAA</sequence>
<evidence type="ECO:0000256" key="1">
    <source>
        <dbReference type="SAM" id="Phobius"/>
    </source>
</evidence>
<comment type="caution">
    <text evidence="2">The sequence shown here is derived from an EMBL/GenBank/DDBJ whole genome shotgun (WGS) entry which is preliminary data.</text>
</comment>
<keyword evidence="3" id="KW-1185">Reference proteome</keyword>